<dbReference type="InterPro" id="IPR059000">
    <property type="entry name" value="ATPase_P-type_domA"/>
</dbReference>
<evidence type="ECO:0000256" key="3">
    <source>
        <dbReference type="ARBA" id="ARBA00022692"/>
    </source>
</evidence>
<keyword evidence="5" id="KW-0067">ATP-binding</keyword>
<dbReference type="AlphaFoldDB" id="A0A1Y2C9Q3"/>
<dbReference type="GO" id="GO:0036376">
    <property type="term" value="P:sodium ion export across plasma membrane"/>
    <property type="evidence" value="ECO:0007669"/>
    <property type="project" value="TreeGrafter"/>
</dbReference>
<evidence type="ECO:0000256" key="5">
    <source>
        <dbReference type="ARBA" id="ARBA00022840"/>
    </source>
</evidence>
<feature type="transmembrane region" description="Helical" evidence="10">
    <location>
        <begin position="887"/>
        <end position="908"/>
    </location>
</feature>
<dbReference type="SUPFAM" id="SSF81665">
    <property type="entry name" value="Calcium ATPase, transmembrane domain M"/>
    <property type="match status" value="1"/>
</dbReference>
<evidence type="ECO:0000313" key="14">
    <source>
        <dbReference type="Proteomes" id="UP000193642"/>
    </source>
</evidence>
<dbReference type="GO" id="GO:0005391">
    <property type="term" value="F:P-type sodium:potassium-exchanging transporter activity"/>
    <property type="evidence" value="ECO:0007669"/>
    <property type="project" value="TreeGrafter"/>
</dbReference>
<dbReference type="PANTHER" id="PTHR43294">
    <property type="entry name" value="SODIUM/POTASSIUM-TRANSPORTING ATPASE SUBUNIT ALPHA"/>
    <property type="match status" value="1"/>
</dbReference>
<dbReference type="GO" id="GO:0030007">
    <property type="term" value="P:intracellular potassium ion homeostasis"/>
    <property type="evidence" value="ECO:0007669"/>
    <property type="project" value="TreeGrafter"/>
</dbReference>
<accession>A0A1Y2C9Q3</accession>
<keyword evidence="6" id="KW-1278">Translocase</keyword>
<dbReference type="SUPFAM" id="SSF56784">
    <property type="entry name" value="HAD-like"/>
    <property type="match status" value="1"/>
</dbReference>
<evidence type="ECO:0000259" key="12">
    <source>
        <dbReference type="Pfam" id="PF00689"/>
    </source>
</evidence>
<sequence>MQKLMEALLENMGHESGSLMKKRPTRESDSLHTLWGVYGRGGRIQTCRGNCLCHRFTPSLNIHRRCQPYSTKEQREDAAAILNLLTTRFVQFQDWRELVRPDEHDDAEALIKDMLQSLKTKTELLLCLQLMRISILHQLCISIRTAKNWPKCLAVISIAVFPPRKLQSYKPLWAKHTTCATKTLCLQDALGATYRLYGSHFNCCCDCRVCHERSRSSYRSSVVVVMNVIIGFSQEYRANRALEALLTLSVPKATVIRDGKQEVLDSKDLVPGDLVVSQLDIIEAILTGESIGTEKSIRTIRKRTRKIPLTDCKGSAFMTTVVSRGRGKGIVVRTGEFTEIGRISKAITSTKTEETPIQKKLHSLGKWLVLLAILLCILVIIIGIAHGRPGMDMFKVGMSLAVSVIPEGLVAVVTVTMALAVGRMAKRNAIVRKLPSVETLGSVTHICSDKTGTLTEGKMGASGLWTSDNSLFVFTHPRAGKDGHVDAVPRVPLSTALSNIPVHSGPSDSSENFEHCSKAISEAPTHLVVASMVSALCCNATIEKDPENESGFKSTGDPTEVALVAASQVAGFPKVYFESSVGLEKMGEYAFDSDRKIMSVLYGQKSEVSGATKFAPETAFILVKGAPEGVLHRCKTYLPPVQDNATNSSTAQGHGKAIGYLTDFPAEQLTDEYVNYISARSEFMAAQGLRVLALAIRKVTKTDAKRIIDTKKQSEAESELTFVGLIGLIDPPKAGVKESVEKCKRAGIKVIMITGDHITTAGAIAKQLGIIDEKNNRAMKGAELDLISEDALADLRPFPVVFARVSPDNKLKIVRALQSRLFSVAMTGDGVNDAPAIKKADVGIAMGIGGTEITKQAADIVLADDNFANIIEAVREGRQVFDNIKKFIVYLLSCNSAEIMLFLASAIINVDMPFTTIQILWANIIADIPPAMSLGVEPAEINILDRPPRIPGQGVLTLTTCLVIIFQGLVQSMATLAVYLCLAHWLELEYISTGWEAVAVAVVIQIILNELMKMVVRERMKYEVAAFSEDSHLRGLGR</sequence>
<dbReference type="EMBL" id="MCGO01000024">
    <property type="protein sequence ID" value="ORY43768.1"/>
    <property type="molecule type" value="Genomic_DNA"/>
</dbReference>
<dbReference type="Proteomes" id="UP000193642">
    <property type="component" value="Unassembled WGS sequence"/>
</dbReference>
<evidence type="ECO:0000256" key="6">
    <source>
        <dbReference type="ARBA" id="ARBA00022967"/>
    </source>
</evidence>
<feature type="transmembrane region" description="Helical" evidence="10">
    <location>
        <begin position="367"/>
        <end position="386"/>
    </location>
</feature>
<keyword evidence="8 10" id="KW-0472">Membrane</keyword>
<evidence type="ECO:0000256" key="4">
    <source>
        <dbReference type="ARBA" id="ARBA00022741"/>
    </source>
</evidence>
<reference evidence="13 14" key="1">
    <citation type="submission" date="2016-07" db="EMBL/GenBank/DDBJ databases">
        <title>Pervasive Adenine N6-methylation of Active Genes in Fungi.</title>
        <authorList>
            <consortium name="DOE Joint Genome Institute"/>
            <person name="Mondo S.J."/>
            <person name="Dannebaum R.O."/>
            <person name="Kuo R.C."/>
            <person name="Labutti K."/>
            <person name="Haridas S."/>
            <person name="Kuo A."/>
            <person name="Salamov A."/>
            <person name="Ahrendt S.R."/>
            <person name="Lipzen A."/>
            <person name="Sullivan W."/>
            <person name="Andreopoulos W.B."/>
            <person name="Clum A."/>
            <person name="Lindquist E."/>
            <person name="Daum C."/>
            <person name="Ramamoorthy G.K."/>
            <person name="Gryganskyi A."/>
            <person name="Culley D."/>
            <person name="Magnuson J.K."/>
            <person name="James T.Y."/>
            <person name="O'Malley M.A."/>
            <person name="Stajich J.E."/>
            <person name="Spatafora J.W."/>
            <person name="Visel A."/>
            <person name="Grigoriev I.V."/>
        </authorList>
    </citation>
    <scope>NUCLEOTIDE SEQUENCE [LARGE SCALE GENOMIC DNA]</scope>
    <source>
        <strain evidence="13 14">JEL800</strain>
    </source>
</reference>
<feature type="transmembrane region" description="Helical" evidence="10">
    <location>
        <begin position="955"/>
        <end position="986"/>
    </location>
</feature>
<dbReference type="GO" id="GO:0005384">
    <property type="term" value="F:manganese ion transmembrane transporter activity"/>
    <property type="evidence" value="ECO:0007669"/>
    <property type="project" value="UniProtKB-ARBA"/>
</dbReference>
<dbReference type="Pfam" id="PF00122">
    <property type="entry name" value="E1-E2_ATPase"/>
    <property type="match status" value="1"/>
</dbReference>
<dbReference type="GO" id="GO:0005886">
    <property type="term" value="C:plasma membrane"/>
    <property type="evidence" value="ECO:0007669"/>
    <property type="project" value="UniProtKB-SubCell"/>
</dbReference>
<comment type="caution">
    <text evidence="13">The sequence shown here is derived from an EMBL/GenBank/DDBJ whole genome shotgun (WGS) entry which is preliminary data.</text>
</comment>
<feature type="domain" description="P-type ATPase A" evidence="11">
    <location>
        <begin position="248"/>
        <end position="347"/>
    </location>
</feature>
<comment type="similarity">
    <text evidence="9">Belongs to the cation transport ATPase (P-type) (TC 3.A.3) family.</text>
</comment>
<dbReference type="PROSITE" id="PS00154">
    <property type="entry name" value="ATPASE_E1_E2"/>
    <property type="match status" value="1"/>
</dbReference>
<dbReference type="InterPro" id="IPR001757">
    <property type="entry name" value="P_typ_ATPase"/>
</dbReference>
<gene>
    <name evidence="13" type="ORF">BCR33DRAFT_758141</name>
</gene>
<evidence type="ECO:0000256" key="9">
    <source>
        <dbReference type="ARBA" id="ARBA00038148"/>
    </source>
</evidence>
<dbReference type="GO" id="GO:0005524">
    <property type="term" value="F:ATP binding"/>
    <property type="evidence" value="ECO:0007669"/>
    <property type="project" value="UniProtKB-KW"/>
</dbReference>
<dbReference type="OrthoDB" id="116380at2759"/>
<dbReference type="SFLD" id="SFLDF00027">
    <property type="entry name" value="p-type_atpase"/>
    <property type="match status" value="1"/>
</dbReference>
<protein>
    <submittedName>
        <fullName evidence="13">Calcium ATPase</fullName>
    </submittedName>
</protein>
<dbReference type="PANTHER" id="PTHR43294:SF21">
    <property type="entry name" value="CATION TRANSPORTING ATPASE"/>
    <property type="match status" value="1"/>
</dbReference>
<dbReference type="InterPro" id="IPR023299">
    <property type="entry name" value="ATPase_P-typ_cyto_dom_N"/>
</dbReference>
<dbReference type="NCBIfam" id="TIGR01494">
    <property type="entry name" value="ATPase_P-type"/>
    <property type="match status" value="2"/>
</dbReference>
<evidence type="ECO:0000256" key="1">
    <source>
        <dbReference type="ARBA" id="ARBA00004651"/>
    </source>
</evidence>
<organism evidence="13 14">
    <name type="scientific">Rhizoclosmatium globosum</name>
    <dbReference type="NCBI Taxonomy" id="329046"/>
    <lineage>
        <taxon>Eukaryota</taxon>
        <taxon>Fungi</taxon>
        <taxon>Fungi incertae sedis</taxon>
        <taxon>Chytridiomycota</taxon>
        <taxon>Chytridiomycota incertae sedis</taxon>
        <taxon>Chytridiomycetes</taxon>
        <taxon>Chytridiales</taxon>
        <taxon>Chytriomycetaceae</taxon>
        <taxon>Rhizoclosmatium</taxon>
    </lineage>
</organism>
<dbReference type="Pfam" id="PF13246">
    <property type="entry name" value="Cation_ATPase"/>
    <property type="match status" value="1"/>
</dbReference>
<evidence type="ECO:0000259" key="11">
    <source>
        <dbReference type="Pfam" id="PF00122"/>
    </source>
</evidence>
<proteinExistence type="inferred from homology"/>
<dbReference type="PRINTS" id="PR00120">
    <property type="entry name" value="HATPASE"/>
</dbReference>
<dbReference type="SFLD" id="SFLDS00003">
    <property type="entry name" value="Haloacid_Dehalogenase"/>
    <property type="match status" value="1"/>
</dbReference>
<feature type="transmembrane region" description="Helical" evidence="10">
    <location>
        <begin position="992"/>
        <end position="1012"/>
    </location>
</feature>
<dbReference type="InterPro" id="IPR036412">
    <property type="entry name" value="HAD-like_sf"/>
</dbReference>
<comment type="subcellular location">
    <subcellularLocation>
        <location evidence="1">Cell membrane</location>
        <topology evidence="1">Multi-pass membrane protein</topology>
    </subcellularLocation>
</comment>
<dbReference type="SFLD" id="SFLDG00002">
    <property type="entry name" value="C1.7:_P-type_atpase_like"/>
    <property type="match status" value="1"/>
</dbReference>
<dbReference type="Gene3D" id="3.40.50.1000">
    <property type="entry name" value="HAD superfamily/HAD-like"/>
    <property type="match status" value="2"/>
</dbReference>
<dbReference type="PRINTS" id="PR00119">
    <property type="entry name" value="CATATPASE"/>
</dbReference>
<dbReference type="Gene3D" id="3.40.1110.10">
    <property type="entry name" value="Calcium-transporting ATPase, cytoplasmic domain N"/>
    <property type="match status" value="1"/>
</dbReference>
<evidence type="ECO:0000256" key="2">
    <source>
        <dbReference type="ARBA" id="ARBA00022475"/>
    </source>
</evidence>
<evidence type="ECO:0000256" key="10">
    <source>
        <dbReference type="SAM" id="Phobius"/>
    </source>
</evidence>
<dbReference type="InterPro" id="IPR050510">
    <property type="entry name" value="Cation_transp_ATPase_P-type"/>
</dbReference>
<dbReference type="InterPro" id="IPR023298">
    <property type="entry name" value="ATPase_P-typ_TM_dom_sf"/>
</dbReference>
<dbReference type="InterPro" id="IPR044492">
    <property type="entry name" value="P_typ_ATPase_HD_dom"/>
</dbReference>
<evidence type="ECO:0000256" key="8">
    <source>
        <dbReference type="ARBA" id="ARBA00023136"/>
    </source>
</evidence>
<feature type="domain" description="Cation-transporting P-type ATPase C-terminal" evidence="12">
    <location>
        <begin position="912"/>
        <end position="993"/>
    </location>
</feature>
<evidence type="ECO:0000313" key="13">
    <source>
        <dbReference type="EMBL" id="ORY43768.1"/>
    </source>
</evidence>
<keyword evidence="2" id="KW-1003">Cell membrane</keyword>
<dbReference type="FunFam" id="3.40.50.1000:FF:000001">
    <property type="entry name" value="Phospholipid-transporting ATPase IC"/>
    <property type="match status" value="1"/>
</dbReference>
<feature type="transmembrane region" description="Helical" evidence="10">
    <location>
        <begin position="398"/>
        <end position="422"/>
    </location>
</feature>
<dbReference type="SUPFAM" id="SSF81660">
    <property type="entry name" value="Metal cation-transporting ATPase, ATP-binding domain N"/>
    <property type="match status" value="1"/>
</dbReference>
<dbReference type="InterPro" id="IPR023214">
    <property type="entry name" value="HAD_sf"/>
</dbReference>
<name>A0A1Y2C9Q3_9FUNG</name>
<dbReference type="Pfam" id="PF00689">
    <property type="entry name" value="Cation_ATPase_C"/>
    <property type="match status" value="1"/>
</dbReference>
<dbReference type="GO" id="GO:0016887">
    <property type="term" value="F:ATP hydrolysis activity"/>
    <property type="evidence" value="ECO:0007669"/>
    <property type="project" value="InterPro"/>
</dbReference>
<dbReference type="GO" id="GO:0006883">
    <property type="term" value="P:intracellular sodium ion homeostasis"/>
    <property type="evidence" value="ECO:0007669"/>
    <property type="project" value="TreeGrafter"/>
</dbReference>
<dbReference type="GO" id="GO:1902600">
    <property type="term" value="P:proton transmembrane transport"/>
    <property type="evidence" value="ECO:0007669"/>
    <property type="project" value="TreeGrafter"/>
</dbReference>
<keyword evidence="3 10" id="KW-0812">Transmembrane</keyword>
<dbReference type="STRING" id="329046.A0A1Y2C9Q3"/>
<dbReference type="FunFam" id="3.40.50.1000:FF:000028">
    <property type="entry name" value="Calcium-transporting P-type ATPase, putative"/>
    <property type="match status" value="1"/>
</dbReference>
<dbReference type="InterPro" id="IPR018303">
    <property type="entry name" value="ATPase_P-typ_P_site"/>
</dbReference>
<evidence type="ECO:0000256" key="7">
    <source>
        <dbReference type="ARBA" id="ARBA00022989"/>
    </source>
</evidence>
<keyword evidence="14" id="KW-1185">Reference proteome</keyword>
<dbReference type="Gene3D" id="1.20.1110.10">
    <property type="entry name" value="Calcium-transporting ATPase, transmembrane domain"/>
    <property type="match status" value="2"/>
</dbReference>
<dbReference type="Gene3D" id="2.70.150.10">
    <property type="entry name" value="Calcium-transporting ATPase, cytoplasmic transduction domain A"/>
    <property type="match status" value="1"/>
</dbReference>
<dbReference type="GO" id="GO:1990573">
    <property type="term" value="P:potassium ion import across plasma membrane"/>
    <property type="evidence" value="ECO:0007669"/>
    <property type="project" value="TreeGrafter"/>
</dbReference>
<dbReference type="InterPro" id="IPR008250">
    <property type="entry name" value="ATPase_P-typ_transduc_dom_A_sf"/>
</dbReference>
<dbReference type="InterPro" id="IPR006068">
    <property type="entry name" value="ATPase_P-typ_cation-transptr_C"/>
</dbReference>
<dbReference type="SUPFAM" id="SSF81653">
    <property type="entry name" value="Calcium ATPase, transduction domain A"/>
    <property type="match status" value="1"/>
</dbReference>
<keyword evidence="4" id="KW-0547">Nucleotide-binding</keyword>
<dbReference type="Pfam" id="PF00702">
    <property type="entry name" value="Hydrolase"/>
    <property type="match status" value="1"/>
</dbReference>
<keyword evidence="7 10" id="KW-1133">Transmembrane helix</keyword>